<evidence type="ECO:0000313" key="3">
    <source>
        <dbReference type="Proteomes" id="UP000283895"/>
    </source>
</evidence>
<accession>A0A423VKH9</accession>
<protein>
    <recommendedName>
        <fullName evidence="4">AmmeMemoRadiSam system protein B</fullName>
    </recommendedName>
</protein>
<comment type="similarity">
    <text evidence="1">Belongs to the MEMO1 family.</text>
</comment>
<proteinExistence type="inferred from homology"/>
<dbReference type="Pfam" id="PF01875">
    <property type="entry name" value="Memo"/>
    <property type="match status" value="1"/>
</dbReference>
<evidence type="ECO:0000313" key="2">
    <source>
        <dbReference type="EMBL" id="ROV91521.1"/>
    </source>
</evidence>
<reference evidence="2 3" key="1">
    <citation type="submission" date="2015-09" db="EMBL/GenBank/DDBJ databases">
        <title>Host preference determinants of Valsa canker pathogens revealed by comparative genomics.</title>
        <authorList>
            <person name="Yin Z."/>
            <person name="Huang L."/>
        </authorList>
    </citation>
    <scope>NUCLEOTIDE SEQUENCE [LARGE SCALE GENOMIC DNA]</scope>
    <source>
        <strain evidence="2 3">03-1</strain>
    </source>
</reference>
<dbReference type="Gene3D" id="3.40.830.10">
    <property type="entry name" value="LigB-like"/>
    <property type="match status" value="1"/>
</dbReference>
<dbReference type="InterPro" id="IPR002737">
    <property type="entry name" value="MEMO1_fam"/>
</dbReference>
<dbReference type="HAMAP" id="MF_00055">
    <property type="entry name" value="MEMO1"/>
    <property type="match status" value="1"/>
</dbReference>
<keyword evidence="3" id="KW-1185">Reference proteome</keyword>
<organism evidence="2 3">
    <name type="scientific">Cytospora schulzeri</name>
    <dbReference type="NCBI Taxonomy" id="448051"/>
    <lineage>
        <taxon>Eukaryota</taxon>
        <taxon>Fungi</taxon>
        <taxon>Dikarya</taxon>
        <taxon>Ascomycota</taxon>
        <taxon>Pezizomycotina</taxon>
        <taxon>Sordariomycetes</taxon>
        <taxon>Sordariomycetidae</taxon>
        <taxon>Diaporthales</taxon>
        <taxon>Cytosporaceae</taxon>
        <taxon>Cytospora</taxon>
    </lineage>
</organism>
<dbReference type="Proteomes" id="UP000283895">
    <property type="component" value="Unassembled WGS sequence"/>
</dbReference>
<sequence length="328" mass="35894">MPQKGTREATHAGSWYDGRPSVLSAALDEYLEKVPTTVDGKELPIPKARVIIAPHAGYSYSGPCAAWAYKSLDLSSAKRIFVLGPSHTYYLKGCALTTFASYETPFGDLQVDAETTEALRATGKFDTIPPSSDEDEHSLEMHLPYLWKRLEQTHGKDNTDKFPPIVPILIGDNSGAAEKEFGRLLAGYLGDPENAFVVSSDFCHWGTRFQYTRYVPAADRLDELRALSSSRRGGGGGDNTTETPIHEGIRVLDKMAMDAVESGRHDDFVENLRVTKNTVCGRHPIGVTMAALEAVGGGPFKFLRYERSSLVETVSDSSVSYAAFYAVV</sequence>
<dbReference type="STRING" id="356882.A0A423VKH9"/>
<evidence type="ECO:0000256" key="1">
    <source>
        <dbReference type="ARBA" id="ARBA00006315"/>
    </source>
</evidence>
<dbReference type="PANTHER" id="PTHR11060">
    <property type="entry name" value="PROTEIN MEMO1"/>
    <property type="match status" value="1"/>
</dbReference>
<dbReference type="EMBL" id="LKEA01000055">
    <property type="protein sequence ID" value="ROV91521.1"/>
    <property type="molecule type" value="Genomic_DNA"/>
</dbReference>
<dbReference type="NCBIfam" id="TIGR04336">
    <property type="entry name" value="AmmeMemoSam_B"/>
    <property type="match status" value="1"/>
</dbReference>
<dbReference type="AlphaFoldDB" id="A0A423VKH9"/>
<evidence type="ECO:0008006" key="4">
    <source>
        <dbReference type="Google" id="ProtNLM"/>
    </source>
</evidence>
<dbReference type="OrthoDB" id="417112at2759"/>
<name>A0A423VKH9_9PEZI</name>
<dbReference type="PANTHER" id="PTHR11060:SF0">
    <property type="entry name" value="PROTEIN MEMO1"/>
    <property type="match status" value="1"/>
</dbReference>
<dbReference type="CDD" id="cd07361">
    <property type="entry name" value="MEMO_like"/>
    <property type="match status" value="1"/>
</dbReference>
<comment type="caution">
    <text evidence="2">The sequence shown here is derived from an EMBL/GenBank/DDBJ whole genome shotgun (WGS) entry which is preliminary data.</text>
</comment>
<gene>
    <name evidence="2" type="ORF">VMCG_09440</name>
</gene>